<dbReference type="EMBL" id="LS398110">
    <property type="protein sequence ID" value="SPP92998.1"/>
    <property type="molecule type" value="Genomic_DNA"/>
</dbReference>
<gene>
    <name evidence="1" type="ORF">BRAD3257_1888</name>
</gene>
<name>A0A2U3PV61_9BRAD</name>
<sequence length="52" mass="6012">MSILQVMFVHRFAFVFNMPRKDRSTVTGIVRRRTDKGLGSAIGYSLLPLNWQ</sequence>
<organism evidence="1 2">
    <name type="scientific">Bradyrhizobium vignae</name>
    <dbReference type="NCBI Taxonomy" id="1549949"/>
    <lineage>
        <taxon>Bacteria</taxon>
        <taxon>Pseudomonadati</taxon>
        <taxon>Pseudomonadota</taxon>
        <taxon>Alphaproteobacteria</taxon>
        <taxon>Hyphomicrobiales</taxon>
        <taxon>Nitrobacteraceae</taxon>
        <taxon>Bradyrhizobium</taxon>
    </lineage>
</organism>
<dbReference type="Proteomes" id="UP000246085">
    <property type="component" value="Chromosome BRAD3257"/>
</dbReference>
<dbReference type="KEGG" id="bvz:BRAD3257_1888"/>
<evidence type="ECO:0000313" key="1">
    <source>
        <dbReference type="EMBL" id="SPP92998.1"/>
    </source>
</evidence>
<evidence type="ECO:0000313" key="2">
    <source>
        <dbReference type="Proteomes" id="UP000246085"/>
    </source>
</evidence>
<reference evidence="1 2" key="1">
    <citation type="submission" date="2018-03" db="EMBL/GenBank/DDBJ databases">
        <authorList>
            <person name="Gully D."/>
        </authorList>
    </citation>
    <scope>NUCLEOTIDE SEQUENCE [LARGE SCALE GENOMIC DNA]</scope>
    <source>
        <strain evidence="1">ORS3257</strain>
    </source>
</reference>
<protein>
    <submittedName>
        <fullName evidence="1">Uncharacterized protein</fullName>
    </submittedName>
</protein>
<proteinExistence type="predicted"/>
<accession>A0A2U3PV61</accession>
<dbReference type="AlphaFoldDB" id="A0A2U3PV61"/>